<evidence type="ECO:0000313" key="3">
    <source>
        <dbReference type="Proteomes" id="UP001314170"/>
    </source>
</evidence>
<dbReference type="AlphaFoldDB" id="A0AAV1SQU5"/>
<feature type="region of interest" description="Disordered" evidence="1">
    <location>
        <begin position="135"/>
        <end position="187"/>
    </location>
</feature>
<dbReference type="EMBL" id="CAWUPB010001197">
    <property type="protein sequence ID" value="CAK7356147.1"/>
    <property type="molecule type" value="Genomic_DNA"/>
</dbReference>
<accession>A0AAV1SQU5</accession>
<evidence type="ECO:0000313" key="2">
    <source>
        <dbReference type="EMBL" id="CAK7356147.1"/>
    </source>
</evidence>
<feature type="compositionally biased region" description="Low complexity" evidence="1">
    <location>
        <begin position="177"/>
        <end position="187"/>
    </location>
</feature>
<dbReference type="PANTHER" id="PTHR34190">
    <property type="entry name" value="EXPRESSED PROTEIN"/>
    <property type="match status" value="1"/>
</dbReference>
<evidence type="ECO:0000256" key="1">
    <source>
        <dbReference type="SAM" id="MobiDB-lite"/>
    </source>
</evidence>
<organism evidence="2 3">
    <name type="scientific">Dovyalis caffra</name>
    <dbReference type="NCBI Taxonomy" id="77055"/>
    <lineage>
        <taxon>Eukaryota</taxon>
        <taxon>Viridiplantae</taxon>
        <taxon>Streptophyta</taxon>
        <taxon>Embryophyta</taxon>
        <taxon>Tracheophyta</taxon>
        <taxon>Spermatophyta</taxon>
        <taxon>Magnoliopsida</taxon>
        <taxon>eudicotyledons</taxon>
        <taxon>Gunneridae</taxon>
        <taxon>Pentapetalae</taxon>
        <taxon>rosids</taxon>
        <taxon>fabids</taxon>
        <taxon>Malpighiales</taxon>
        <taxon>Salicaceae</taxon>
        <taxon>Flacourtieae</taxon>
        <taxon>Dovyalis</taxon>
    </lineage>
</organism>
<keyword evidence="3" id="KW-1185">Reference proteome</keyword>
<dbReference type="PANTHER" id="PTHR34190:SF3">
    <property type="entry name" value="MICROSPORE-SPECIFIC PROMOTER 2"/>
    <property type="match status" value="1"/>
</dbReference>
<proteinExistence type="predicted"/>
<feature type="compositionally biased region" description="Basic residues" evidence="1">
    <location>
        <begin position="147"/>
        <end position="160"/>
    </location>
</feature>
<sequence length="187" mass="21121">MEAVRHSHSSMPLVSRLDHLDFVMKYFEGKQHLPKWGGSCSVGVAERQSVPTDLAVKEAYFKGSLMDRVACLEHRLFQLCLELESSSTFTSSSRTSGYASSGQGLPTFSLATYSNLNQGHQEESVDHANRIGLQAKEKSQREEQERKHSKPMKQKLGKNKPNRDEKTCKSRKKKLLTKWPPLKLLGC</sequence>
<reference evidence="2 3" key="1">
    <citation type="submission" date="2024-01" db="EMBL/GenBank/DDBJ databases">
        <authorList>
            <person name="Waweru B."/>
        </authorList>
    </citation>
    <scope>NUCLEOTIDE SEQUENCE [LARGE SCALE GENOMIC DNA]</scope>
</reference>
<protein>
    <submittedName>
        <fullName evidence="2">Uncharacterized protein</fullName>
    </submittedName>
</protein>
<gene>
    <name evidence="2" type="ORF">DCAF_LOCUS26417</name>
</gene>
<name>A0AAV1SQU5_9ROSI</name>
<comment type="caution">
    <text evidence="2">The sequence shown here is derived from an EMBL/GenBank/DDBJ whole genome shotgun (WGS) entry which is preliminary data.</text>
</comment>
<dbReference type="Proteomes" id="UP001314170">
    <property type="component" value="Unassembled WGS sequence"/>
</dbReference>
<feature type="compositionally biased region" description="Basic and acidic residues" evidence="1">
    <location>
        <begin position="135"/>
        <end position="146"/>
    </location>
</feature>